<evidence type="ECO:0000256" key="3">
    <source>
        <dbReference type="ARBA" id="ARBA00023157"/>
    </source>
</evidence>
<evidence type="ECO:0000313" key="7">
    <source>
        <dbReference type="Proteomes" id="UP000549394"/>
    </source>
</evidence>
<dbReference type="PROSITE" id="PS50240">
    <property type="entry name" value="TRYPSIN_DOM"/>
    <property type="match status" value="1"/>
</dbReference>
<dbReference type="CDD" id="cd00190">
    <property type="entry name" value="Tryp_SPc"/>
    <property type="match status" value="1"/>
</dbReference>
<dbReference type="InterPro" id="IPR008979">
    <property type="entry name" value="Galactose-bd-like_sf"/>
</dbReference>
<name>A0A7I8VJ70_9ANNE</name>
<dbReference type="Pfam" id="PF22633">
    <property type="entry name" value="F5_F8_type_C_2"/>
    <property type="match status" value="1"/>
</dbReference>
<accession>A0A7I8VJ70</accession>
<dbReference type="SUPFAM" id="SSF49785">
    <property type="entry name" value="Galactose-binding domain-like"/>
    <property type="match status" value="1"/>
</dbReference>
<dbReference type="InterPro" id="IPR006585">
    <property type="entry name" value="FTP1"/>
</dbReference>
<dbReference type="SMART" id="SM00020">
    <property type="entry name" value="Tryp_SPc"/>
    <property type="match status" value="1"/>
</dbReference>
<dbReference type="InterPro" id="IPR043504">
    <property type="entry name" value="Peptidase_S1_PA_chymotrypsin"/>
</dbReference>
<keyword evidence="3" id="KW-1015">Disulfide bond</keyword>
<dbReference type="InterPro" id="IPR001314">
    <property type="entry name" value="Peptidase_S1A"/>
</dbReference>
<dbReference type="PANTHER" id="PTHR24252">
    <property type="entry name" value="ACROSIN-RELATED"/>
    <property type="match status" value="1"/>
</dbReference>
<dbReference type="InterPro" id="IPR033116">
    <property type="entry name" value="TRYPSIN_SER"/>
</dbReference>
<dbReference type="PROSITE" id="PS00135">
    <property type="entry name" value="TRYPSIN_SER"/>
    <property type="match status" value="1"/>
</dbReference>
<feature type="domain" description="Peptidase S1" evidence="5">
    <location>
        <begin position="217"/>
        <end position="450"/>
    </location>
</feature>
<evidence type="ECO:0000256" key="1">
    <source>
        <dbReference type="ARBA" id="ARBA00022723"/>
    </source>
</evidence>
<evidence type="ECO:0000256" key="4">
    <source>
        <dbReference type="RuleBase" id="RU363034"/>
    </source>
</evidence>
<evidence type="ECO:0000259" key="5">
    <source>
        <dbReference type="PROSITE" id="PS50240"/>
    </source>
</evidence>
<organism evidence="6 7">
    <name type="scientific">Dimorphilus gyrociliatus</name>
    <dbReference type="NCBI Taxonomy" id="2664684"/>
    <lineage>
        <taxon>Eukaryota</taxon>
        <taxon>Metazoa</taxon>
        <taxon>Spiralia</taxon>
        <taxon>Lophotrochozoa</taxon>
        <taxon>Annelida</taxon>
        <taxon>Polychaeta</taxon>
        <taxon>Polychaeta incertae sedis</taxon>
        <taxon>Dinophilidae</taxon>
        <taxon>Dimorphilus</taxon>
    </lineage>
</organism>
<dbReference type="InterPro" id="IPR018114">
    <property type="entry name" value="TRYPSIN_HIS"/>
</dbReference>
<dbReference type="Gene3D" id="2.60.120.260">
    <property type="entry name" value="Galactose-binding domain-like"/>
    <property type="match status" value="1"/>
</dbReference>
<dbReference type="SUPFAM" id="SSF50494">
    <property type="entry name" value="Trypsin-like serine proteases"/>
    <property type="match status" value="1"/>
</dbReference>
<dbReference type="InterPro" id="IPR009003">
    <property type="entry name" value="Peptidase_S1_PA"/>
</dbReference>
<evidence type="ECO:0000313" key="6">
    <source>
        <dbReference type="EMBL" id="CAD5116087.1"/>
    </source>
</evidence>
<dbReference type="PRINTS" id="PR00722">
    <property type="entry name" value="CHYMOTRYPSIN"/>
</dbReference>
<dbReference type="PROSITE" id="PS00134">
    <property type="entry name" value="TRYPSIN_HIS"/>
    <property type="match status" value="1"/>
</dbReference>
<dbReference type="OrthoDB" id="6131010at2759"/>
<dbReference type="EMBL" id="CAJFCJ010000006">
    <property type="protein sequence ID" value="CAD5116087.1"/>
    <property type="molecule type" value="Genomic_DNA"/>
</dbReference>
<gene>
    <name evidence="6" type="ORF">DGYR_LOCUS4746</name>
</gene>
<dbReference type="FunFam" id="2.40.10.10:FF:000068">
    <property type="entry name" value="transmembrane protease serine 2"/>
    <property type="match status" value="1"/>
</dbReference>
<dbReference type="GO" id="GO:0046872">
    <property type="term" value="F:metal ion binding"/>
    <property type="evidence" value="ECO:0007669"/>
    <property type="project" value="UniProtKB-KW"/>
</dbReference>
<dbReference type="InterPro" id="IPR001254">
    <property type="entry name" value="Trypsin_dom"/>
</dbReference>
<comment type="caution">
    <text evidence="6">The sequence shown here is derived from an EMBL/GenBank/DDBJ whole genome shotgun (WGS) entry which is preliminary data.</text>
</comment>
<dbReference type="AlphaFoldDB" id="A0A7I8VJ70"/>
<dbReference type="PANTHER" id="PTHR24252:SF7">
    <property type="entry name" value="HYALIN"/>
    <property type="match status" value="1"/>
</dbReference>
<keyword evidence="2" id="KW-0106">Calcium</keyword>
<sequence>MHYDKVVFFVILTTVFSRPSPVVRKINLKGLAASQSGSLLKIHGKVHPAELAIDGDTTDAGIMKSCSNPTEDGEYKYWGVNLDGEYNIHTITIYGREGCCGDHYQDLYVNVYENDEDHAGRGGKLCKHFVSDKPPPRPFNITCDKPVAGWYVEIYSKYRLKGYKNLQLCEVYLYGSKVDKEMKKKIQTSTTNLTHPCDEDSCGYRCITFKSHKVDRIYGGKDAVQNSWPWMAGIFSKYTNNIFCGASIIGKRWLITAAHCAQAGDEHKFIIVVGAHNSKLELATSNLHMRKLAIKRFIPHEIYSIKYTYDMMLIELEEDLQYTDEVFPVCLPKDHDILGESCIATGWGQRNTGDPYDINYYNLQEVELKIHDDDSCLEHFRAYLTAEFCAGATDGKDTCFGDSGGPLVCPKNGIFYLYGLTSYGSSKCGGNTAVYTRVTNLREWIKKHTNL</sequence>
<dbReference type="SMART" id="SM00607">
    <property type="entry name" value="FTP"/>
    <property type="match status" value="1"/>
</dbReference>
<protein>
    <submittedName>
        <fullName evidence="6">DgyrCDS5015</fullName>
    </submittedName>
</protein>
<dbReference type="Pfam" id="PF00089">
    <property type="entry name" value="Trypsin"/>
    <property type="match status" value="1"/>
</dbReference>
<keyword evidence="4" id="KW-0720">Serine protease</keyword>
<proteinExistence type="predicted"/>
<dbReference type="GO" id="GO:0004252">
    <property type="term" value="F:serine-type endopeptidase activity"/>
    <property type="evidence" value="ECO:0007669"/>
    <property type="project" value="InterPro"/>
</dbReference>
<keyword evidence="7" id="KW-1185">Reference proteome</keyword>
<dbReference type="Proteomes" id="UP000549394">
    <property type="component" value="Unassembled WGS sequence"/>
</dbReference>
<reference evidence="6 7" key="1">
    <citation type="submission" date="2020-08" db="EMBL/GenBank/DDBJ databases">
        <authorList>
            <person name="Hejnol A."/>
        </authorList>
    </citation>
    <scope>NUCLEOTIDE SEQUENCE [LARGE SCALE GENOMIC DNA]</scope>
</reference>
<dbReference type="GO" id="GO:0006508">
    <property type="term" value="P:proteolysis"/>
    <property type="evidence" value="ECO:0007669"/>
    <property type="project" value="UniProtKB-KW"/>
</dbReference>
<keyword evidence="4" id="KW-0378">Hydrolase</keyword>
<dbReference type="Gene3D" id="2.40.10.10">
    <property type="entry name" value="Trypsin-like serine proteases"/>
    <property type="match status" value="1"/>
</dbReference>
<evidence type="ECO:0000256" key="2">
    <source>
        <dbReference type="ARBA" id="ARBA00022837"/>
    </source>
</evidence>
<keyword evidence="4" id="KW-0645">Protease</keyword>
<keyword evidence="1" id="KW-0479">Metal-binding</keyword>